<feature type="compositionally biased region" description="Basic residues" evidence="1">
    <location>
        <begin position="253"/>
        <end position="269"/>
    </location>
</feature>
<feature type="region of interest" description="Disordered" evidence="1">
    <location>
        <begin position="1"/>
        <end position="290"/>
    </location>
</feature>
<evidence type="ECO:0000256" key="1">
    <source>
        <dbReference type="SAM" id="MobiDB-lite"/>
    </source>
</evidence>
<feature type="compositionally biased region" description="Polar residues" evidence="1">
    <location>
        <begin position="181"/>
        <end position="190"/>
    </location>
</feature>
<feature type="compositionally biased region" description="Acidic residues" evidence="1">
    <location>
        <begin position="225"/>
        <end position="235"/>
    </location>
</feature>
<organism evidence="2 3">
    <name type="scientific">Fistulina hepatica ATCC 64428</name>
    <dbReference type="NCBI Taxonomy" id="1128425"/>
    <lineage>
        <taxon>Eukaryota</taxon>
        <taxon>Fungi</taxon>
        <taxon>Dikarya</taxon>
        <taxon>Basidiomycota</taxon>
        <taxon>Agaricomycotina</taxon>
        <taxon>Agaricomycetes</taxon>
        <taxon>Agaricomycetidae</taxon>
        <taxon>Agaricales</taxon>
        <taxon>Fistulinaceae</taxon>
        <taxon>Fistulina</taxon>
    </lineage>
</organism>
<feature type="compositionally biased region" description="Polar residues" evidence="1">
    <location>
        <begin position="52"/>
        <end position="80"/>
    </location>
</feature>
<dbReference type="AlphaFoldDB" id="A0A0D7A8H8"/>
<proteinExistence type="predicted"/>
<gene>
    <name evidence="2" type="ORF">FISHEDRAFT_75024</name>
</gene>
<evidence type="ECO:0000313" key="3">
    <source>
        <dbReference type="Proteomes" id="UP000054144"/>
    </source>
</evidence>
<dbReference type="EMBL" id="KN882013">
    <property type="protein sequence ID" value="KIY47108.1"/>
    <property type="molecule type" value="Genomic_DNA"/>
</dbReference>
<evidence type="ECO:0000313" key="2">
    <source>
        <dbReference type="EMBL" id="KIY47108.1"/>
    </source>
</evidence>
<accession>A0A0D7A8H8</accession>
<sequence length="290" mass="30982">MSAPRPQGPKHPRAGTANKSADMTPLPGASNIVPRVLTPMIPTPPSRDVATPSPSQLPITPSPTLETQTGLQTPQATQSARPLMPPAHAMTYLTIPDPTSRSRPLSPAPQDEEFPQPLQLLVPGQCGRSQLALPMSPNEINPAGTPAATPLPVPELAPQQQLPTSIPQRDEQPRSVLPPHQGSQQRSQNKPECVDNVEDNVSQQGGDDGSESDEDPKSPGSSESQSDDNDEDDHSESEHGAASDNGIDIIEPKRRKLKSKMKGKGRRASGRYTGKPKQSSSTGRYLTLIE</sequence>
<dbReference type="Proteomes" id="UP000054144">
    <property type="component" value="Unassembled WGS sequence"/>
</dbReference>
<reference evidence="2 3" key="1">
    <citation type="journal article" date="2015" name="Fungal Genet. Biol.">
        <title>Evolution of novel wood decay mechanisms in Agaricales revealed by the genome sequences of Fistulina hepatica and Cylindrobasidium torrendii.</title>
        <authorList>
            <person name="Floudas D."/>
            <person name="Held B.W."/>
            <person name="Riley R."/>
            <person name="Nagy L.G."/>
            <person name="Koehler G."/>
            <person name="Ransdell A.S."/>
            <person name="Younus H."/>
            <person name="Chow J."/>
            <person name="Chiniquy J."/>
            <person name="Lipzen A."/>
            <person name="Tritt A."/>
            <person name="Sun H."/>
            <person name="Haridas S."/>
            <person name="LaButti K."/>
            <person name="Ohm R.A."/>
            <person name="Kues U."/>
            <person name="Blanchette R.A."/>
            <person name="Grigoriev I.V."/>
            <person name="Minto R.E."/>
            <person name="Hibbett D.S."/>
        </authorList>
    </citation>
    <scope>NUCLEOTIDE SEQUENCE [LARGE SCALE GENOMIC DNA]</scope>
    <source>
        <strain evidence="2 3">ATCC 64428</strain>
    </source>
</reference>
<keyword evidence="3" id="KW-1185">Reference proteome</keyword>
<protein>
    <submittedName>
        <fullName evidence="2">Uncharacterized protein</fullName>
    </submittedName>
</protein>
<name>A0A0D7A8H8_9AGAR</name>
<feature type="compositionally biased region" description="Polar residues" evidence="1">
    <location>
        <begin position="158"/>
        <end position="167"/>
    </location>
</feature>